<dbReference type="EMBL" id="LMTZ01000094">
    <property type="protein sequence ID" value="KST66749.1"/>
    <property type="molecule type" value="Genomic_DNA"/>
</dbReference>
<reference evidence="6 7" key="1">
    <citation type="journal article" date="2015" name="Genome Announc.">
        <title>Draft Genome of the Euendolithic (true boring) Cyanobacterium Mastigocoleus testarum strain BC008.</title>
        <authorList>
            <person name="Guida B.S."/>
            <person name="Garcia-Pichel F."/>
        </authorList>
    </citation>
    <scope>NUCLEOTIDE SEQUENCE [LARGE SCALE GENOMIC DNA]</scope>
    <source>
        <strain evidence="6 7">BC008</strain>
    </source>
</reference>
<dbReference type="NCBIfam" id="TIGR01877">
    <property type="entry name" value="cas_cas6"/>
    <property type="match status" value="1"/>
</dbReference>
<dbReference type="GO" id="GO:0051607">
    <property type="term" value="P:defense response to virus"/>
    <property type="evidence" value="ECO:0007669"/>
    <property type="project" value="UniProtKB-KW"/>
</dbReference>
<keyword evidence="1" id="KW-0540">Nuclease</keyword>
<evidence type="ECO:0000313" key="7">
    <source>
        <dbReference type="Proteomes" id="UP000053372"/>
    </source>
</evidence>
<keyword evidence="4" id="KW-0051">Antiviral defense</keyword>
<evidence type="ECO:0000259" key="5">
    <source>
        <dbReference type="Pfam" id="PF10040"/>
    </source>
</evidence>
<proteinExistence type="predicted"/>
<evidence type="ECO:0000313" key="6">
    <source>
        <dbReference type="EMBL" id="KST66749.1"/>
    </source>
</evidence>
<evidence type="ECO:0000256" key="3">
    <source>
        <dbReference type="ARBA" id="ARBA00022801"/>
    </source>
</evidence>
<dbReference type="InterPro" id="IPR045747">
    <property type="entry name" value="CRISPR-assoc_prot_Cas6_N_sf"/>
</dbReference>
<keyword evidence="7" id="KW-1185">Reference proteome</keyword>
<dbReference type="Pfam" id="PF10040">
    <property type="entry name" value="CRISPR_Cas6"/>
    <property type="match status" value="1"/>
</dbReference>
<evidence type="ECO:0000256" key="2">
    <source>
        <dbReference type="ARBA" id="ARBA00022759"/>
    </source>
</evidence>
<dbReference type="Proteomes" id="UP000053372">
    <property type="component" value="Unassembled WGS sequence"/>
</dbReference>
<dbReference type="CDD" id="cd21141">
    <property type="entry name" value="Cas6_III-like"/>
    <property type="match status" value="1"/>
</dbReference>
<dbReference type="InterPro" id="IPR010156">
    <property type="entry name" value="CRISPR-assoc_prot_Cas6"/>
</dbReference>
<feature type="domain" description="CRISPR-associated protein Cas6 C-terminal" evidence="5">
    <location>
        <begin position="153"/>
        <end position="263"/>
    </location>
</feature>
<name>A0A0V7ZQ76_9CYAN</name>
<dbReference type="OrthoDB" id="3469084at2"/>
<dbReference type="GO" id="GO:0004519">
    <property type="term" value="F:endonuclease activity"/>
    <property type="evidence" value="ECO:0007669"/>
    <property type="project" value="UniProtKB-KW"/>
</dbReference>
<dbReference type="GO" id="GO:0016788">
    <property type="term" value="F:hydrolase activity, acting on ester bonds"/>
    <property type="evidence" value="ECO:0007669"/>
    <property type="project" value="InterPro"/>
</dbReference>
<evidence type="ECO:0000256" key="4">
    <source>
        <dbReference type="ARBA" id="ARBA00023118"/>
    </source>
</evidence>
<gene>
    <name evidence="6" type="ORF">BC008_26535</name>
</gene>
<comment type="caution">
    <text evidence="6">The sequence shown here is derived from an EMBL/GenBank/DDBJ whole genome shotgun (WGS) entry which is preliminary data.</text>
</comment>
<evidence type="ECO:0000256" key="1">
    <source>
        <dbReference type="ARBA" id="ARBA00022722"/>
    </source>
</evidence>
<dbReference type="InterPro" id="IPR019267">
    <property type="entry name" value="CRISPR-assoc_Cas6_C"/>
</dbReference>
<protein>
    <submittedName>
        <fullName evidence="6">CRISPR-associated protein Cas5</fullName>
    </submittedName>
</protein>
<keyword evidence="2" id="KW-0255">Endonuclease</keyword>
<organism evidence="6 7">
    <name type="scientific">Mastigocoleus testarum BC008</name>
    <dbReference type="NCBI Taxonomy" id="371196"/>
    <lineage>
        <taxon>Bacteria</taxon>
        <taxon>Bacillati</taxon>
        <taxon>Cyanobacteriota</taxon>
        <taxon>Cyanophyceae</taxon>
        <taxon>Nostocales</taxon>
        <taxon>Hapalosiphonaceae</taxon>
        <taxon>Mastigocoleus</taxon>
    </lineage>
</organism>
<dbReference type="Gene3D" id="3.30.70.1900">
    <property type="match status" value="1"/>
</dbReference>
<keyword evidence="3" id="KW-0378">Hydrolase</keyword>
<dbReference type="AlphaFoldDB" id="A0A0V7ZQ76"/>
<dbReference type="RefSeq" id="WP_027843931.1">
    <property type="nucleotide sequence ID" value="NZ_LMTZ01000094.1"/>
</dbReference>
<dbReference type="Gene3D" id="3.30.70.1890">
    <property type="match status" value="1"/>
</dbReference>
<sequence>MEQKISSQPDKSSNLHSLVVELAAAERGKFSPTLSRALHALVLRWLHLGSPEVAEFVHNTQTSPIGISRLLGNRRPKGTQPGDIFYFRISLLDGNLIAPLLKGLEQQERQPVILAKFSFIIRNIYTLPGTHTLVEATNYGAISKNSNSTDIQLTFFSPTSFKQLQNIQTFPLPELVFNSLHRRWNHFAPNEYKFPSVEWMGLVSAYELKTHALRMEGGAEIGAQGWVRYRFRDEEQAKIASVLAHFAFFSGVGRKTSMGMGQTRIGG</sequence>
<accession>A0A0V7ZQ76</accession>